<accession>A0ABR3T770</accession>
<comment type="caution">
    <text evidence="2">The sequence shown here is derived from an EMBL/GenBank/DDBJ whole genome shotgun (WGS) entry which is preliminary data.</text>
</comment>
<feature type="compositionally biased region" description="Polar residues" evidence="1">
    <location>
        <begin position="434"/>
        <end position="445"/>
    </location>
</feature>
<feature type="region of interest" description="Disordered" evidence="1">
    <location>
        <begin position="431"/>
        <end position="455"/>
    </location>
</feature>
<evidence type="ECO:0000313" key="3">
    <source>
        <dbReference type="Proteomes" id="UP001521116"/>
    </source>
</evidence>
<keyword evidence="3" id="KW-1185">Reference proteome</keyword>
<evidence type="ECO:0000313" key="2">
    <source>
        <dbReference type="EMBL" id="KAL1635404.1"/>
    </source>
</evidence>
<evidence type="ECO:0000256" key="1">
    <source>
        <dbReference type="SAM" id="MobiDB-lite"/>
    </source>
</evidence>
<dbReference type="Proteomes" id="UP001521116">
    <property type="component" value="Unassembled WGS sequence"/>
</dbReference>
<reference evidence="2 3" key="1">
    <citation type="submission" date="2024-02" db="EMBL/GenBank/DDBJ databases">
        <title>De novo assembly and annotation of 12 fungi associated with fruit tree decline syndrome in Ontario, Canada.</title>
        <authorList>
            <person name="Sulman M."/>
            <person name="Ellouze W."/>
            <person name="Ilyukhin E."/>
        </authorList>
    </citation>
    <scope>NUCLEOTIDE SEQUENCE [LARGE SCALE GENOMIC DNA]</scope>
    <source>
        <strain evidence="2 3">M1-105</strain>
    </source>
</reference>
<proteinExistence type="predicted"/>
<gene>
    <name evidence="2" type="ORF">SLS56_001829</name>
</gene>
<sequence length="455" mass="52011">MPFLNYMYEEASAWHGPLNYGGRNETPEVTFSLVGCKLLSALPKEFLETIVDGNVPLLKKTLKERRRNEPLARFMTKWGARVEKQPSIYQRDLVHDKDKTSPTPNQLLEVTANLRVYENGTNRAVQKKIDSLEELRYIGDPGHYANTETDKKDYAERMRKAKESRSSMRARIQVFCDKAEQRLKALPSYKRSRPLANPWSYIGFAKDAFKRNDKQHNKHVSSSPLMMLVEATAMYTLNPPGLRAKHASPYRMDWSVVSYISDADEATPAEIIMAVISESYWDSGNGLAVEPSGKSNDVKFVTKDQWDQIFDPTRTWLAIELENRQAVADASYATAATARLDEQHDLEATWTMQNTPFHENTREQNALTVQKRQLRILDRGYRTVMKKFAQQGYQAAAEEVERQNLIRELCILTTFHENLEHISRLLEPLEKKASSGSPRLNVSSEESAEGKFSAP</sequence>
<name>A0ABR3T770_9PEZI</name>
<protein>
    <submittedName>
        <fullName evidence="2">Uncharacterized protein</fullName>
    </submittedName>
</protein>
<dbReference type="EMBL" id="JAJVDC020000011">
    <property type="protein sequence ID" value="KAL1635404.1"/>
    <property type="molecule type" value="Genomic_DNA"/>
</dbReference>
<organism evidence="2 3">
    <name type="scientific">Neofusicoccum ribis</name>
    <dbReference type="NCBI Taxonomy" id="45134"/>
    <lineage>
        <taxon>Eukaryota</taxon>
        <taxon>Fungi</taxon>
        <taxon>Dikarya</taxon>
        <taxon>Ascomycota</taxon>
        <taxon>Pezizomycotina</taxon>
        <taxon>Dothideomycetes</taxon>
        <taxon>Dothideomycetes incertae sedis</taxon>
        <taxon>Botryosphaeriales</taxon>
        <taxon>Botryosphaeriaceae</taxon>
        <taxon>Neofusicoccum</taxon>
    </lineage>
</organism>